<feature type="transmembrane region" description="Helical" evidence="10">
    <location>
        <begin position="197"/>
        <end position="220"/>
    </location>
</feature>
<feature type="transmembrane region" description="Helical" evidence="10">
    <location>
        <begin position="139"/>
        <end position="163"/>
    </location>
</feature>
<evidence type="ECO:0000313" key="12">
    <source>
        <dbReference type="EMBL" id="OGF64827.1"/>
    </source>
</evidence>
<name>A0A1F5VN53_9BACT</name>
<gene>
    <name evidence="12" type="ORF">A2Z53_01735</name>
</gene>
<keyword evidence="7 10" id="KW-0472">Membrane</keyword>
<evidence type="ECO:0000256" key="8">
    <source>
        <dbReference type="ARBA" id="ARBA00023186"/>
    </source>
</evidence>
<dbReference type="Proteomes" id="UP000177451">
    <property type="component" value="Unassembled WGS sequence"/>
</dbReference>
<dbReference type="GO" id="GO:0032977">
    <property type="term" value="F:membrane insertase activity"/>
    <property type="evidence" value="ECO:0007669"/>
    <property type="project" value="InterPro"/>
</dbReference>
<proteinExistence type="inferred from homology"/>
<feature type="transmembrane region" description="Helical" evidence="10">
    <location>
        <begin position="12"/>
        <end position="28"/>
    </location>
</feature>
<comment type="similarity">
    <text evidence="9">Belongs to the OXA1/ALB3/YidC family.</text>
</comment>
<keyword evidence="8" id="KW-0143">Chaperone</keyword>
<accession>A0A1F5VN53</accession>
<keyword evidence="2" id="KW-0813">Transport</keyword>
<dbReference type="CDD" id="cd20070">
    <property type="entry name" value="5TM_YidC_Alb3"/>
    <property type="match status" value="1"/>
</dbReference>
<dbReference type="GO" id="GO:0051205">
    <property type="term" value="P:protein insertion into membrane"/>
    <property type="evidence" value="ECO:0007669"/>
    <property type="project" value="TreeGrafter"/>
</dbReference>
<evidence type="ECO:0000256" key="5">
    <source>
        <dbReference type="ARBA" id="ARBA00022927"/>
    </source>
</evidence>
<feature type="transmembrane region" description="Helical" evidence="10">
    <location>
        <begin position="34"/>
        <end position="52"/>
    </location>
</feature>
<protein>
    <recommendedName>
        <fullName evidence="11">Membrane insertase YidC/Oxa/ALB C-terminal domain-containing protein</fullName>
    </recommendedName>
</protein>
<keyword evidence="3" id="KW-1003">Cell membrane</keyword>
<dbReference type="InterPro" id="IPR047196">
    <property type="entry name" value="YidC_ALB_C"/>
</dbReference>
<evidence type="ECO:0000256" key="6">
    <source>
        <dbReference type="ARBA" id="ARBA00022989"/>
    </source>
</evidence>
<dbReference type="GO" id="GO:0005886">
    <property type="term" value="C:plasma membrane"/>
    <property type="evidence" value="ECO:0007669"/>
    <property type="project" value="UniProtKB-SubCell"/>
</dbReference>
<dbReference type="InterPro" id="IPR028055">
    <property type="entry name" value="YidC/Oxa/ALB_C"/>
</dbReference>
<dbReference type="PANTHER" id="PTHR12428:SF65">
    <property type="entry name" value="CYTOCHROME C OXIDASE ASSEMBLY PROTEIN COX18, MITOCHONDRIAL"/>
    <property type="match status" value="1"/>
</dbReference>
<dbReference type="NCBIfam" id="TIGR03592">
    <property type="entry name" value="yidC_oxa1_cterm"/>
    <property type="match status" value="1"/>
</dbReference>
<comment type="subcellular location">
    <subcellularLocation>
        <location evidence="1">Cell membrane</location>
        <topology evidence="1">Multi-pass membrane protein</topology>
    </subcellularLocation>
    <subcellularLocation>
        <location evidence="9">Membrane</location>
        <topology evidence="9">Multi-pass membrane protein</topology>
    </subcellularLocation>
</comment>
<evidence type="ECO:0000256" key="4">
    <source>
        <dbReference type="ARBA" id="ARBA00022692"/>
    </source>
</evidence>
<evidence type="ECO:0000256" key="7">
    <source>
        <dbReference type="ARBA" id="ARBA00023136"/>
    </source>
</evidence>
<organism evidence="12 13">
    <name type="scientific">Candidatus Giovannonibacteria bacterium RIFCSPHIGHO2_02_42_15</name>
    <dbReference type="NCBI Taxonomy" id="1798329"/>
    <lineage>
        <taxon>Bacteria</taxon>
        <taxon>Candidatus Giovannoniibacteriota</taxon>
    </lineage>
</organism>
<sequence>MSQIFLTLYREFLYRPFFNALVYLTALIPGHDIGIAIVILTILVRVLLFPLTHRSLLTQIKMKALEPEINRIKAETKNKSDEGAKKIMELYREHGVSPLMGCLTLFIQLPILIALYQVFWHGISLSGTEFYSFVSPPSFVNSMFLGLIDMGKPSLILAFLAAASQFLQMKLAFPEIPKRGEGFKEEMSRAMAIQSKFVFPLIIFYISTRFPAALALYWTVTNVFATVHESLVRMRARSLTK</sequence>
<feature type="transmembrane region" description="Helical" evidence="10">
    <location>
        <begin position="95"/>
        <end position="119"/>
    </location>
</feature>
<dbReference type="Pfam" id="PF02096">
    <property type="entry name" value="60KD_IMP"/>
    <property type="match status" value="1"/>
</dbReference>
<evidence type="ECO:0000256" key="9">
    <source>
        <dbReference type="RuleBase" id="RU003945"/>
    </source>
</evidence>
<evidence type="ECO:0000256" key="3">
    <source>
        <dbReference type="ARBA" id="ARBA00022475"/>
    </source>
</evidence>
<evidence type="ECO:0000256" key="2">
    <source>
        <dbReference type="ARBA" id="ARBA00022448"/>
    </source>
</evidence>
<evidence type="ECO:0000256" key="1">
    <source>
        <dbReference type="ARBA" id="ARBA00004651"/>
    </source>
</evidence>
<dbReference type="PANTHER" id="PTHR12428">
    <property type="entry name" value="OXA1"/>
    <property type="match status" value="1"/>
</dbReference>
<evidence type="ECO:0000259" key="11">
    <source>
        <dbReference type="Pfam" id="PF02096"/>
    </source>
</evidence>
<dbReference type="InterPro" id="IPR001708">
    <property type="entry name" value="YidC/ALB3/OXA1/COX18"/>
</dbReference>
<evidence type="ECO:0000313" key="13">
    <source>
        <dbReference type="Proteomes" id="UP000177451"/>
    </source>
</evidence>
<keyword evidence="4 9" id="KW-0812">Transmembrane</keyword>
<keyword evidence="6 10" id="KW-1133">Transmembrane helix</keyword>
<evidence type="ECO:0000256" key="10">
    <source>
        <dbReference type="SAM" id="Phobius"/>
    </source>
</evidence>
<dbReference type="AlphaFoldDB" id="A0A1F5VN53"/>
<feature type="domain" description="Membrane insertase YidC/Oxa/ALB C-terminal" evidence="11">
    <location>
        <begin position="34"/>
        <end position="232"/>
    </location>
</feature>
<keyword evidence="5" id="KW-0653">Protein transport</keyword>
<dbReference type="GO" id="GO:0015031">
    <property type="term" value="P:protein transport"/>
    <property type="evidence" value="ECO:0007669"/>
    <property type="project" value="UniProtKB-KW"/>
</dbReference>
<dbReference type="EMBL" id="MFHH01000035">
    <property type="protein sequence ID" value="OGF64827.1"/>
    <property type="molecule type" value="Genomic_DNA"/>
</dbReference>
<comment type="caution">
    <text evidence="12">The sequence shown here is derived from an EMBL/GenBank/DDBJ whole genome shotgun (WGS) entry which is preliminary data.</text>
</comment>
<reference evidence="12 13" key="1">
    <citation type="journal article" date="2016" name="Nat. Commun.">
        <title>Thousands of microbial genomes shed light on interconnected biogeochemical processes in an aquifer system.</title>
        <authorList>
            <person name="Anantharaman K."/>
            <person name="Brown C.T."/>
            <person name="Hug L.A."/>
            <person name="Sharon I."/>
            <person name="Castelle C.J."/>
            <person name="Probst A.J."/>
            <person name="Thomas B.C."/>
            <person name="Singh A."/>
            <person name="Wilkins M.J."/>
            <person name="Karaoz U."/>
            <person name="Brodie E.L."/>
            <person name="Williams K.H."/>
            <person name="Hubbard S.S."/>
            <person name="Banfield J.F."/>
        </authorList>
    </citation>
    <scope>NUCLEOTIDE SEQUENCE [LARGE SCALE GENOMIC DNA]</scope>
</reference>